<protein>
    <submittedName>
        <fullName evidence="2">Uncharacterized protein</fullName>
    </submittedName>
</protein>
<evidence type="ECO:0000313" key="2">
    <source>
        <dbReference type="EMBL" id="KEQ02933.1"/>
    </source>
</evidence>
<evidence type="ECO:0000256" key="1">
    <source>
        <dbReference type="SAM" id="MobiDB-lite"/>
    </source>
</evidence>
<reference evidence="2 3" key="1">
    <citation type="submission" date="2014-06" db="EMBL/GenBank/DDBJ databases">
        <title>Rhizobium pelagicum/R2-400B4.</title>
        <authorList>
            <person name="Kimes N.E."/>
            <person name="Lopez-Perez M."/>
        </authorList>
    </citation>
    <scope>NUCLEOTIDE SEQUENCE [LARGE SCALE GENOMIC DNA]</scope>
    <source>
        <strain evidence="2 3">R2-400B4</strain>
    </source>
</reference>
<feature type="region of interest" description="Disordered" evidence="1">
    <location>
        <begin position="110"/>
        <end position="145"/>
    </location>
</feature>
<organism evidence="2 3">
    <name type="scientific">Pseudorhizobium pelagicum</name>
    <dbReference type="NCBI Taxonomy" id="1509405"/>
    <lineage>
        <taxon>Bacteria</taxon>
        <taxon>Pseudomonadati</taxon>
        <taxon>Pseudomonadota</taxon>
        <taxon>Alphaproteobacteria</taxon>
        <taxon>Hyphomicrobiales</taxon>
        <taxon>Rhizobiaceae</taxon>
        <taxon>Rhizobium/Agrobacterium group</taxon>
        <taxon>Pseudorhizobium</taxon>
    </lineage>
</organism>
<gene>
    <name evidence="2" type="ORF">GV68_19390</name>
</gene>
<dbReference type="Proteomes" id="UP000052167">
    <property type="component" value="Unassembled WGS sequence"/>
</dbReference>
<comment type="caution">
    <text evidence="2">The sequence shown here is derived from an EMBL/GenBank/DDBJ whole genome shotgun (WGS) entry which is preliminary data.</text>
</comment>
<sequence length="173" mass="18514">MDASRLVFFFIRSDPRPDLLAGDSIGYRERPAFIALSMDCATAPVPGFFLSARMAGLNPSSALQPQSLLAQARLNPGRGQKCAGIAAAPATALWVLSSHRPQSMVDLRCQQGGRSSTKQPEPQPPHDLAYQNGDGNRRGHPGQACGARRCGRVIDDLLPDDGDLCVHLGDLLL</sequence>
<accession>A0A922NY04</accession>
<proteinExistence type="predicted"/>
<evidence type="ECO:0000313" key="3">
    <source>
        <dbReference type="Proteomes" id="UP000052167"/>
    </source>
</evidence>
<dbReference type="EMBL" id="JOKJ01000040">
    <property type="protein sequence ID" value="KEQ02933.1"/>
    <property type="molecule type" value="Genomic_DNA"/>
</dbReference>
<keyword evidence="3" id="KW-1185">Reference proteome</keyword>
<dbReference type="AlphaFoldDB" id="A0A922NY04"/>
<name>A0A922NY04_9HYPH</name>